<evidence type="ECO:0000256" key="5">
    <source>
        <dbReference type="ARBA" id="ARBA00038359"/>
    </source>
</evidence>
<dbReference type="Pfam" id="PF20684">
    <property type="entry name" value="Fung_rhodopsin"/>
    <property type="match status" value="1"/>
</dbReference>
<evidence type="ECO:0000256" key="7">
    <source>
        <dbReference type="SAM" id="Phobius"/>
    </source>
</evidence>
<feature type="transmembrane region" description="Helical" evidence="7">
    <location>
        <begin position="41"/>
        <end position="64"/>
    </location>
</feature>
<dbReference type="AlphaFoldDB" id="A0A6G1JFZ8"/>
<feature type="domain" description="Rhodopsin" evidence="8">
    <location>
        <begin position="25"/>
        <end position="262"/>
    </location>
</feature>
<evidence type="ECO:0000256" key="6">
    <source>
        <dbReference type="SAM" id="MobiDB-lite"/>
    </source>
</evidence>
<feature type="transmembrane region" description="Helical" evidence="7">
    <location>
        <begin position="120"/>
        <end position="141"/>
    </location>
</feature>
<dbReference type="EMBL" id="MU005572">
    <property type="protein sequence ID" value="KAF2689161.1"/>
    <property type="molecule type" value="Genomic_DNA"/>
</dbReference>
<protein>
    <recommendedName>
        <fullName evidence="8">Rhodopsin domain-containing protein</fullName>
    </recommendedName>
</protein>
<evidence type="ECO:0000256" key="2">
    <source>
        <dbReference type="ARBA" id="ARBA00022692"/>
    </source>
</evidence>
<organism evidence="9 10">
    <name type="scientific">Lentithecium fluviatile CBS 122367</name>
    <dbReference type="NCBI Taxonomy" id="1168545"/>
    <lineage>
        <taxon>Eukaryota</taxon>
        <taxon>Fungi</taxon>
        <taxon>Dikarya</taxon>
        <taxon>Ascomycota</taxon>
        <taxon>Pezizomycotina</taxon>
        <taxon>Dothideomycetes</taxon>
        <taxon>Pleosporomycetidae</taxon>
        <taxon>Pleosporales</taxon>
        <taxon>Massarineae</taxon>
        <taxon>Lentitheciaceae</taxon>
        <taxon>Lentithecium</taxon>
    </lineage>
</organism>
<feature type="transmembrane region" description="Helical" evidence="7">
    <location>
        <begin position="165"/>
        <end position="187"/>
    </location>
</feature>
<gene>
    <name evidence="9" type="ORF">K458DRAFT_291797</name>
</gene>
<evidence type="ECO:0000313" key="10">
    <source>
        <dbReference type="Proteomes" id="UP000799291"/>
    </source>
</evidence>
<keyword evidence="3 7" id="KW-1133">Transmembrane helix</keyword>
<feature type="compositionally biased region" description="Pro residues" evidence="6">
    <location>
        <begin position="428"/>
        <end position="438"/>
    </location>
</feature>
<comment type="subcellular location">
    <subcellularLocation>
        <location evidence="1">Membrane</location>
        <topology evidence="1">Multi-pass membrane protein</topology>
    </subcellularLocation>
</comment>
<evidence type="ECO:0000256" key="3">
    <source>
        <dbReference type="ARBA" id="ARBA00022989"/>
    </source>
</evidence>
<accession>A0A6G1JFZ8</accession>
<feature type="transmembrane region" description="Helical" evidence="7">
    <location>
        <begin position="84"/>
        <end position="108"/>
    </location>
</feature>
<feature type="transmembrane region" description="Helical" evidence="7">
    <location>
        <begin position="6"/>
        <end position="29"/>
    </location>
</feature>
<reference evidence="9" key="1">
    <citation type="journal article" date="2020" name="Stud. Mycol.">
        <title>101 Dothideomycetes genomes: a test case for predicting lifestyles and emergence of pathogens.</title>
        <authorList>
            <person name="Haridas S."/>
            <person name="Albert R."/>
            <person name="Binder M."/>
            <person name="Bloem J."/>
            <person name="Labutti K."/>
            <person name="Salamov A."/>
            <person name="Andreopoulos B."/>
            <person name="Baker S."/>
            <person name="Barry K."/>
            <person name="Bills G."/>
            <person name="Bluhm B."/>
            <person name="Cannon C."/>
            <person name="Castanera R."/>
            <person name="Culley D."/>
            <person name="Daum C."/>
            <person name="Ezra D."/>
            <person name="Gonzalez J."/>
            <person name="Henrissat B."/>
            <person name="Kuo A."/>
            <person name="Liang C."/>
            <person name="Lipzen A."/>
            <person name="Lutzoni F."/>
            <person name="Magnuson J."/>
            <person name="Mondo S."/>
            <person name="Nolan M."/>
            <person name="Ohm R."/>
            <person name="Pangilinan J."/>
            <person name="Park H.-J."/>
            <person name="Ramirez L."/>
            <person name="Alfaro M."/>
            <person name="Sun H."/>
            <person name="Tritt A."/>
            <person name="Yoshinaga Y."/>
            <person name="Zwiers L.-H."/>
            <person name="Turgeon B."/>
            <person name="Goodwin S."/>
            <person name="Spatafora J."/>
            <person name="Crous P."/>
            <person name="Grigoriev I."/>
        </authorList>
    </citation>
    <scope>NUCLEOTIDE SEQUENCE</scope>
    <source>
        <strain evidence="9">CBS 122367</strain>
    </source>
</reference>
<evidence type="ECO:0000256" key="4">
    <source>
        <dbReference type="ARBA" id="ARBA00023136"/>
    </source>
</evidence>
<feature type="region of interest" description="Disordered" evidence="6">
    <location>
        <begin position="403"/>
        <end position="438"/>
    </location>
</feature>
<dbReference type="InterPro" id="IPR052337">
    <property type="entry name" value="SAT4-like"/>
</dbReference>
<evidence type="ECO:0000256" key="1">
    <source>
        <dbReference type="ARBA" id="ARBA00004141"/>
    </source>
</evidence>
<name>A0A6G1JFZ8_9PLEO</name>
<evidence type="ECO:0000313" key="9">
    <source>
        <dbReference type="EMBL" id="KAF2689161.1"/>
    </source>
</evidence>
<keyword evidence="10" id="KW-1185">Reference proteome</keyword>
<dbReference type="PANTHER" id="PTHR33048">
    <property type="entry name" value="PTH11-LIKE INTEGRAL MEMBRANE PROTEIN (AFU_ORTHOLOGUE AFUA_5G11245)"/>
    <property type="match status" value="1"/>
</dbReference>
<feature type="compositionally biased region" description="Basic residues" evidence="6">
    <location>
        <begin position="407"/>
        <end position="418"/>
    </location>
</feature>
<feature type="compositionally biased region" description="Polar residues" evidence="6">
    <location>
        <begin position="310"/>
        <end position="320"/>
    </location>
</feature>
<dbReference type="OrthoDB" id="444631at2759"/>
<keyword evidence="2 7" id="KW-0812">Transmembrane</keyword>
<comment type="similarity">
    <text evidence="5">Belongs to the SAT4 family.</text>
</comment>
<evidence type="ECO:0000259" key="8">
    <source>
        <dbReference type="Pfam" id="PF20684"/>
    </source>
</evidence>
<dbReference type="InterPro" id="IPR049326">
    <property type="entry name" value="Rhodopsin_dom_fungi"/>
</dbReference>
<sequence length="438" mass="48503">MDSAGNVVNAVVLVFTLLSGLTLFLRLFMRGVLVRKAGFEDGWIMLAMTFSIGHTVAIAIQVQNGLGAHIWQLNSEQKTTSQKAFWASIWLYNVALTTTKISILFQYLRIFSGRRFRIACFVMLAIVAIWGTWTLFGSIFLCSPVDFFWDKSIARGTCLDQAKVWFVNAGVNIAQDVAILFMPLPMIRGLDIPVRLKKVLLVVFALGGFVCLSSIIRLQSLVRIANSPDPTYDNPNAAMFSAIEVNIGILCACLPSLRPLLSAMLPSYFRSTAPYMNVETRDEERPKHTRYPTVSSVTFVPGMAKRSYHSRTGSNSSQAYTPRYGHSRTGSQGSSRSNLGIENELDVLSSSGRGSNGPVRNSPRVSAHPGHQLHPLRMSPFSPVIPRLPRLPEHIAAFGPLSPAFRSSRHSRHQRRASRTPVFQKPLPITPFPIMPGT</sequence>
<dbReference type="Proteomes" id="UP000799291">
    <property type="component" value="Unassembled WGS sequence"/>
</dbReference>
<dbReference type="PANTHER" id="PTHR33048:SF47">
    <property type="entry name" value="INTEGRAL MEMBRANE PROTEIN-RELATED"/>
    <property type="match status" value="1"/>
</dbReference>
<feature type="region of interest" description="Disordered" evidence="6">
    <location>
        <begin position="306"/>
        <end position="380"/>
    </location>
</feature>
<dbReference type="GO" id="GO:0016020">
    <property type="term" value="C:membrane"/>
    <property type="evidence" value="ECO:0007669"/>
    <property type="project" value="UniProtKB-SubCell"/>
</dbReference>
<feature type="compositionally biased region" description="Polar residues" evidence="6">
    <location>
        <begin position="328"/>
        <end position="340"/>
    </location>
</feature>
<feature type="transmembrane region" description="Helical" evidence="7">
    <location>
        <begin position="199"/>
        <end position="218"/>
    </location>
</feature>
<proteinExistence type="inferred from homology"/>
<keyword evidence="4 7" id="KW-0472">Membrane</keyword>